<keyword evidence="3" id="KW-1185">Reference proteome</keyword>
<dbReference type="EMBL" id="CAMKVN010004478">
    <property type="protein sequence ID" value="CAI2187141.1"/>
    <property type="molecule type" value="Genomic_DNA"/>
</dbReference>
<feature type="non-terminal residue" evidence="2">
    <location>
        <position position="1"/>
    </location>
</feature>
<accession>A0A9W4T024</accession>
<reference evidence="2" key="1">
    <citation type="submission" date="2022-08" db="EMBL/GenBank/DDBJ databases">
        <authorList>
            <person name="Kallberg Y."/>
            <person name="Tangrot J."/>
            <person name="Rosling A."/>
        </authorList>
    </citation>
    <scope>NUCLEOTIDE SEQUENCE</scope>
    <source>
        <strain evidence="2">Wild A</strain>
    </source>
</reference>
<organism evidence="2 3">
    <name type="scientific">Funneliformis geosporum</name>
    <dbReference type="NCBI Taxonomy" id="1117311"/>
    <lineage>
        <taxon>Eukaryota</taxon>
        <taxon>Fungi</taxon>
        <taxon>Fungi incertae sedis</taxon>
        <taxon>Mucoromycota</taxon>
        <taxon>Glomeromycotina</taxon>
        <taxon>Glomeromycetes</taxon>
        <taxon>Glomerales</taxon>
        <taxon>Glomeraceae</taxon>
        <taxon>Funneliformis</taxon>
    </lineage>
</organism>
<proteinExistence type="predicted"/>
<feature type="region of interest" description="Disordered" evidence="1">
    <location>
        <begin position="103"/>
        <end position="123"/>
    </location>
</feature>
<dbReference type="OrthoDB" id="2485357at2759"/>
<dbReference type="AlphaFoldDB" id="A0A9W4T024"/>
<dbReference type="Proteomes" id="UP001153678">
    <property type="component" value="Unassembled WGS sequence"/>
</dbReference>
<name>A0A9W4T024_9GLOM</name>
<evidence type="ECO:0000313" key="2">
    <source>
        <dbReference type="EMBL" id="CAI2187141.1"/>
    </source>
</evidence>
<protein>
    <submittedName>
        <fullName evidence="2">7748_t:CDS:1</fullName>
    </submittedName>
</protein>
<sequence length="123" mass="13485">EASVTSSKPDLPTQTKKLIILGDYGFLQITPAFLKNEYLERELKDTEKGNVLREFSEKIKKISGIIKSGLLSINSLPLSKKRYSPPPGFANCIAILQAKVSNSGKTNPAKAKKEKAKEAVKIP</sequence>
<evidence type="ECO:0000256" key="1">
    <source>
        <dbReference type="SAM" id="MobiDB-lite"/>
    </source>
</evidence>
<evidence type="ECO:0000313" key="3">
    <source>
        <dbReference type="Proteomes" id="UP001153678"/>
    </source>
</evidence>
<comment type="caution">
    <text evidence="2">The sequence shown here is derived from an EMBL/GenBank/DDBJ whole genome shotgun (WGS) entry which is preliminary data.</text>
</comment>
<gene>
    <name evidence="2" type="ORF">FWILDA_LOCUS12927</name>
</gene>